<keyword evidence="3" id="KW-0227">DNA damage</keyword>
<dbReference type="Pfam" id="PF07522">
    <property type="entry name" value="DRMBL"/>
    <property type="match status" value="1"/>
</dbReference>
<dbReference type="SUPFAM" id="SSF56281">
    <property type="entry name" value="Metallo-hydrolase/oxidoreductase"/>
    <property type="match status" value="1"/>
</dbReference>
<feature type="domain" description="Metallo-beta-lactamase" evidence="8">
    <location>
        <begin position="54"/>
        <end position="201"/>
    </location>
</feature>
<comment type="subcellular location">
    <subcellularLocation>
        <location evidence="1">Nucleus</location>
    </subcellularLocation>
</comment>
<dbReference type="InterPro" id="IPR036866">
    <property type="entry name" value="RibonucZ/Hydroxyglut_hydro"/>
</dbReference>
<feature type="region of interest" description="Disordered" evidence="6">
    <location>
        <begin position="1"/>
        <end position="28"/>
    </location>
</feature>
<evidence type="ECO:0000256" key="1">
    <source>
        <dbReference type="ARBA" id="ARBA00004123"/>
    </source>
</evidence>
<dbReference type="PANTHER" id="PTHR23240">
    <property type="entry name" value="DNA CROSS-LINK REPAIR PROTEIN PSO2/SNM1-RELATED"/>
    <property type="match status" value="1"/>
</dbReference>
<keyword evidence="5" id="KW-0539">Nucleus</keyword>
<dbReference type="InterPro" id="IPR011084">
    <property type="entry name" value="DRMBL"/>
</dbReference>
<feature type="domain" description="DNA repair metallo-beta-lactamase" evidence="7">
    <location>
        <begin position="296"/>
        <end position="422"/>
    </location>
</feature>
<sequence length="458" mass="51120">MTSNSENEAWKRAATAENQRSSAAKMNGGRRKAPFYKVLPGMPIAVDAFSYGKITGVTAYFLTHAHSDHYTNLSSKWENGPVYCSHTTASLIQHMLRVDRKWLHPLPMDTPTVIPDTDGVTVTLIDANHCPGSCLFYFEGRHTVDAGDTAFKSSFINSPRIFHYLHCGDFRACPRHVRHPAILGKRMDQVYLDTTYLDPKYTFPPQPLVISACAELATRLVRGEHSNSGLAGWLSKSVPTSLGLTSTPKKEKKILFIVGTYSIGKERIVKAIAHALGSKVYCDARKMSYLQRQPDPELHAMLTANAQEADVHVIPLGLISAENIKPYLNRHQGPWTHVVALRPTGWSFSPTAGADPSPSISTIISRAQSRTFTYEDLKPSRNSTAAIQLFPVPYSEHSSFSELTCFAMSMDWRKIIATVNVGSERSRAKMAKWFGRWEADRRKSPVGYVVESRSPDYW</sequence>
<reference evidence="9 10" key="1">
    <citation type="journal article" date="2015" name="Fungal Genet. Biol.">
        <title>Evolution of novel wood decay mechanisms in Agaricales revealed by the genome sequences of Fistulina hepatica and Cylindrobasidium torrendii.</title>
        <authorList>
            <person name="Floudas D."/>
            <person name="Held B.W."/>
            <person name="Riley R."/>
            <person name="Nagy L.G."/>
            <person name="Koehler G."/>
            <person name="Ransdell A.S."/>
            <person name="Younus H."/>
            <person name="Chow J."/>
            <person name="Chiniquy J."/>
            <person name="Lipzen A."/>
            <person name="Tritt A."/>
            <person name="Sun H."/>
            <person name="Haridas S."/>
            <person name="LaButti K."/>
            <person name="Ohm R.A."/>
            <person name="Kues U."/>
            <person name="Blanchette R.A."/>
            <person name="Grigoriev I.V."/>
            <person name="Minto R.E."/>
            <person name="Hibbett D.S."/>
        </authorList>
    </citation>
    <scope>NUCLEOTIDE SEQUENCE [LARGE SCALE GENOMIC DNA]</scope>
    <source>
        <strain evidence="9 10">ATCC 64428</strain>
    </source>
</reference>
<dbReference type="GO" id="GO:0006303">
    <property type="term" value="P:double-strand break repair via nonhomologous end joining"/>
    <property type="evidence" value="ECO:0007669"/>
    <property type="project" value="TreeGrafter"/>
</dbReference>
<dbReference type="Gene3D" id="3.40.50.12650">
    <property type="match status" value="1"/>
</dbReference>
<dbReference type="GO" id="GO:0003684">
    <property type="term" value="F:damaged DNA binding"/>
    <property type="evidence" value="ECO:0007669"/>
    <property type="project" value="TreeGrafter"/>
</dbReference>
<dbReference type="GO" id="GO:0035312">
    <property type="term" value="F:5'-3' DNA exonuclease activity"/>
    <property type="evidence" value="ECO:0007669"/>
    <property type="project" value="TreeGrafter"/>
</dbReference>
<evidence type="ECO:0000256" key="3">
    <source>
        <dbReference type="ARBA" id="ARBA00022763"/>
    </source>
</evidence>
<dbReference type="GO" id="GO:0005634">
    <property type="term" value="C:nucleus"/>
    <property type="evidence" value="ECO:0007669"/>
    <property type="project" value="UniProtKB-SubCell"/>
</dbReference>
<accession>A0A0D7A3N1</accession>
<dbReference type="Gene3D" id="3.60.15.10">
    <property type="entry name" value="Ribonuclease Z/Hydroxyacylglutathione hydrolase-like"/>
    <property type="match status" value="1"/>
</dbReference>
<evidence type="ECO:0000256" key="5">
    <source>
        <dbReference type="ARBA" id="ARBA00023242"/>
    </source>
</evidence>
<evidence type="ECO:0000256" key="2">
    <source>
        <dbReference type="ARBA" id="ARBA00010304"/>
    </source>
</evidence>
<keyword evidence="10" id="KW-1185">Reference proteome</keyword>
<protein>
    <submittedName>
        <fullName evidence="9">DRMBL-domain-containing protein</fullName>
    </submittedName>
</protein>
<evidence type="ECO:0000256" key="6">
    <source>
        <dbReference type="SAM" id="MobiDB-lite"/>
    </source>
</evidence>
<name>A0A0D7A3N1_9AGAR</name>
<keyword evidence="4" id="KW-0234">DNA repair</keyword>
<gene>
    <name evidence="9" type="ORF">FISHEDRAFT_67230</name>
</gene>
<evidence type="ECO:0000313" key="10">
    <source>
        <dbReference type="Proteomes" id="UP000054144"/>
    </source>
</evidence>
<dbReference type="EMBL" id="KN882063">
    <property type="protein sequence ID" value="KIY44984.1"/>
    <property type="molecule type" value="Genomic_DNA"/>
</dbReference>
<evidence type="ECO:0000259" key="7">
    <source>
        <dbReference type="Pfam" id="PF07522"/>
    </source>
</evidence>
<dbReference type="AlphaFoldDB" id="A0A0D7A3N1"/>
<comment type="similarity">
    <text evidence="2">Belongs to the DNA repair metallo-beta-lactamase (DRMBL) family.</text>
</comment>
<evidence type="ECO:0000259" key="8">
    <source>
        <dbReference type="Pfam" id="PF12706"/>
    </source>
</evidence>
<dbReference type="OrthoDB" id="262529at2759"/>
<evidence type="ECO:0000313" key="9">
    <source>
        <dbReference type="EMBL" id="KIY44984.1"/>
    </source>
</evidence>
<dbReference type="CDD" id="cd16273">
    <property type="entry name" value="SNM1A-1C-like_MBL-fold"/>
    <property type="match status" value="1"/>
</dbReference>
<dbReference type="InterPro" id="IPR001279">
    <property type="entry name" value="Metallo-B-lactamas"/>
</dbReference>
<proteinExistence type="inferred from homology"/>
<dbReference type="Proteomes" id="UP000054144">
    <property type="component" value="Unassembled WGS sequence"/>
</dbReference>
<dbReference type="PANTHER" id="PTHR23240:SF6">
    <property type="entry name" value="DNA CROSS-LINK REPAIR 1A PROTEIN"/>
    <property type="match status" value="1"/>
</dbReference>
<evidence type="ECO:0000256" key="4">
    <source>
        <dbReference type="ARBA" id="ARBA00023204"/>
    </source>
</evidence>
<dbReference type="Pfam" id="PF12706">
    <property type="entry name" value="Lactamase_B_2"/>
    <property type="match status" value="1"/>
</dbReference>
<dbReference type="GO" id="GO:0036297">
    <property type="term" value="P:interstrand cross-link repair"/>
    <property type="evidence" value="ECO:0007669"/>
    <property type="project" value="TreeGrafter"/>
</dbReference>
<organism evidence="9 10">
    <name type="scientific">Fistulina hepatica ATCC 64428</name>
    <dbReference type="NCBI Taxonomy" id="1128425"/>
    <lineage>
        <taxon>Eukaryota</taxon>
        <taxon>Fungi</taxon>
        <taxon>Dikarya</taxon>
        <taxon>Basidiomycota</taxon>
        <taxon>Agaricomycotina</taxon>
        <taxon>Agaricomycetes</taxon>
        <taxon>Agaricomycetidae</taxon>
        <taxon>Agaricales</taxon>
        <taxon>Fistulinaceae</taxon>
        <taxon>Fistulina</taxon>
    </lineage>
</organism>